<proteinExistence type="inferred from homology"/>
<evidence type="ECO:0000256" key="5">
    <source>
        <dbReference type="ARBA" id="ARBA00023004"/>
    </source>
</evidence>
<comment type="caution">
    <text evidence="8">The sequence shown here is derived from an EMBL/GenBank/DDBJ whole genome shotgun (WGS) entry which is preliminary data.</text>
</comment>
<dbReference type="GO" id="GO:0020037">
    <property type="term" value="F:heme binding"/>
    <property type="evidence" value="ECO:0007669"/>
    <property type="project" value="InterPro"/>
</dbReference>
<dbReference type="PANTHER" id="PTHR46696:SF1">
    <property type="entry name" value="CYTOCHROME P450 YJIB-RELATED"/>
    <property type="match status" value="1"/>
</dbReference>
<dbReference type="GO" id="GO:0005506">
    <property type="term" value="F:iron ion binding"/>
    <property type="evidence" value="ECO:0007669"/>
    <property type="project" value="InterPro"/>
</dbReference>
<keyword evidence="9" id="KW-1185">Reference proteome</keyword>
<dbReference type="EMBL" id="JAEDAK010000003">
    <property type="protein sequence ID" value="MBH9576567.1"/>
    <property type="molecule type" value="Genomic_DNA"/>
</dbReference>
<evidence type="ECO:0000256" key="6">
    <source>
        <dbReference type="ARBA" id="ARBA00023033"/>
    </source>
</evidence>
<dbReference type="SUPFAM" id="SSF48264">
    <property type="entry name" value="Cytochrome P450"/>
    <property type="match status" value="1"/>
</dbReference>
<dbReference type="InterPro" id="IPR017972">
    <property type="entry name" value="Cyt_P450_CS"/>
</dbReference>
<dbReference type="PANTHER" id="PTHR46696">
    <property type="entry name" value="P450, PUTATIVE (EUROFUNG)-RELATED"/>
    <property type="match status" value="1"/>
</dbReference>
<comment type="similarity">
    <text evidence="1 7">Belongs to the cytochrome P450 family.</text>
</comment>
<evidence type="ECO:0000256" key="7">
    <source>
        <dbReference type="RuleBase" id="RU000461"/>
    </source>
</evidence>
<organism evidence="8 9">
    <name type="scientific">Inhella proteolytica</name>
    <dbReference type="NCBI Taxonomy" id="2795029"/>
    <lineage>
        <taxon>Bacteria</taxon>
        <taxon>Pseudomonadati</taxon>
        <taxon>Pseudomonadota</taxon>
        <taxon>Betaproteobacteria</taxon>
        <taxon>Burkholderiales</taxon>
        <taxon>Sphaerotilaceae</taxon>
        <taxon>Inhella</taxon>
    </lineage>
</organism>
<dbReference type="Pfam" id="PF00067">
    <property type="entry name" value="p450"/>
    <property type="match status" value="2"/>
</dbReference>
<dbReference type="FunFam" id="1.10.630.10:FF:000018">
    <property type="entry name" value="Cytochrome P450 monooxygenase"/>
    <property type="match status" value="1"/>
</dbReference>
<evidence type="ECO:0000256" key="3">
    <source>
        <dbReference type="ARBA" id="ARBA00022723"/>
    </source>
</evidence>
<dbReference type="AlphaFoldDB" id="A0A931J472"/>
<dbReference type="InterPro" id="IPR001128">
    <property type="entry name" value="Cyt_P450"/>
</dbReference>
<evidence type="ECO:0000256" key="1">
    <source>
        <dbReference type="ARBA" id="ARBA00010617"/>
    </source>
</evidence>
<gene>
    <name evidence="8" type="ORF">I7X39_06595</name>
</gene>
<dbReference type="GO" id="GO:0004497">
    <property type="term" value="F:monooxygenase activity"/>
    <property type="evidence" value="ECO:0007669"/>
    <property type="project" value="UniProtKB-KW"/>
</dbReference>
<keyword evidence="6 7" id="KW-0503">Monooxygenase</keyword>
<sequence length="401" mass="45555">MPRAPLFDPRDVQAQLQPYALYARLREEDPVHRSPFGMWVLSRDADVRVALRDPRFSSRPSRFSVHARQELQGLPASRMVRDMVMFQDAPEHTRLRRLLARVITDNLASNLRERILHCVDELLAPHAARGEMDLLHDFAIPLPVQVISELLGIPPQDRHLLKRWAGSVFQVFSPITDASAYRELNGAVQEFRDYLGPLVQRRRREPQRDVISQLIQLRDEADALSDDELITSCILLFANGEESFAHALCNGLHALLNDAGQLQQLRADPSLVRPAFEEFIRYDSPAQVVGRTLLEPIELHGRVIPKGVPVYLLLGSANRDPARWAEPDRFDIRRADADHLGFGHGRHSCLGAGIARLEAQVALTRLLERLQGLAVAEADPPWRADFFLRGLQRLPVRFRPF</sequence>
<reference evidence="8" key="1">
    <citation type="submission" date="2020-12" db="EMBL/GenBank/DDBJ databases">
        <title>The genome sequence of Inhella sp. 1Y17.</title>
        <authorList>
            <person name="Liu Y."/>
        </authorList>
    </citation>
    <scope>NUCLEOTIDE SEQUENCE</scope>
    <source>
        <strain evidence="8">1Y17</strain>
    </source>
</reference>
<dbReference type="Gene3D" id="1.10.630.10">
    <property type="entry name" value="Cytochrome P450"/>
    <property type="match status" value="1"/>
</dbReference>
<accession>A0A931J472</accession>
<dbReference type="RefSeq" id="WP_198110175.1">
    <property type="nucleotide sequence ID" value="NZ_JAEDAK010000003.1"/>
</dbReference>
<protein>
    <submittedName>
        <fullName evidence="8">Cytochrome P450</fullName>
    </submittedName>
</protein>
<dbReference type="PRINTS" id="PR00359">
    <property type="entry name" value="BP450"/>
</dbReference>
<keyword evidence="3 7" id="KW-0479">Metal-binding</keyword>
<dbReference type="CDD" id="cd20625">
    <property type="entry name" value="CYP164-like"/>
    <property type="match status" value="1"/>
</dbReference>
<evidence type="ECO:0000313" key="9">
    <source>
        <dbReference type="Proteomes" id="UP000613266"/>
    </source>
</evidence>
<dbReference type="PROSITE" id="PS00086">
    <property type="entry name" value="CYTOCHROME_P450"/>
    <property type="match status" value="1"/>
</dbReference>
<keyword evidence="4 7" id="KW-0560">Oxidoreductase</keyword>
<name>A0A931J472_9BURK</name>
<keyword evidence="5 7" id="KW-0408">Iron</keyword>
<dbReference type="Proteomes" id="UP000613266">
    <property type="component" value="Unassembled WGS sequence"/>
</dbReference>
<dbReference type="GO" id="GO:0016705">
    <property type="term" value="F:oxidoreductase activity, acting on paired donors, with incorporation or reduction of molecular oxygen"/>
    <property type="evidence" value="ECO:0007669"/>
    <property type="project" value="InterPro"/>
</dbReference>
<evidence type="ECO:0000256" key="4">
    <source>
        <dbReference type="ARBA" id="ARBA00023002"/>
    </source>
</evidence>
<evidence type="ECO:0000256" key="2">
    <source>
        <dbReference type="ARBA" id="ARBA00022617"/>
    </source>
</evidence>
<dbReference type="InterPro" id="IPR002397">
    <property type="entry name" value="Cyt_P450_B"/>
</dbReference>
<evidence type="ECO:0000313" key="8">
    <source>
        <dbReference type="EMBL" id="MBH9576567.1"/>
    </source>
</evidence>
<keyword evidence="2 7" id="KW-0349">Heme</keyword>
<dbReference type="InterPro" id="IPR036396">
    <property type="entry name" value="Cyt_P450_sf"/>
</dbReference>